<dbReference type="Pfam" id="PF00118">
    <property type="entry name" value="Cpn60_TCP1"/>
    <property type="match status" value="1"/>
</dbReference>
<dbReference type="SUPFAM" id="SSF54849">
    <property type="entry name" value="GroEL-intermediate domain like"/>
    <property type="match status" value="1"/>
</dbReference>
<evidence type="ECO:0000256" key="4">
    <source>
        <dbReference type="ARBA" id="ARBA00023186"/>
    </source>
</evidence>
<dbReference type="GO" id="GO:0042026">
    <property type="term" value="P:protein refolding"/>
    <property type="evidence" value="ECO:0007669"/>
    <property type="project" value="InterPro"/>
</dbReference>
<gene>
    <name evidence="9" type="primary">groL</name>
    <name evidence="9" type="ORF">P857_194</name>
</gene>
<reference evidence="9 10" key="1">
    <citation type="journal article" date="2013" name="PLoS ONE">
        <title>Bacterial endosymbiosis in a chordate host: long-term co-evolution and conservation of secondary metabolism.</title>
        <authorList>
            <person name="Kwan J.C."/>
            <person name="Schmidt E.W."/>
        </authorList>
    </citation>
    <scope>NUCLEOTIDE SEQUENCE [LARGE SCALE GENOMIC DNA]</scope>
    <source>
        <strain evidence="10">L6</strain>
    </source>
</reference>
<dbReference type="SMR" id="W2UZF3"/>
<dbReference type="Proteomes" id="UP000018951">
    <property type="component" value="Unassembled WGS sequence"/>
</dbReference>
<feature type="region of interest" description="Disordered" evidence="8">
    <location>
        <begin position="515"/>
        <end position="537"/>
    </location>
</feature>
<keyword evidence="10" id="KW-1185">Reference proteome</keyword>
<keyword evidence="5" id="KW-0413">Isomerase</keyword>
<evidence type="ECO:0000256" key="3">
    <source>
        <dbReference type="ARBA" id="ARBA00022840"/>
    </source>
</evidence>
<evidence type="ECO:0000313" key="10">
    <source>
        <dbReference type="Proteomes" id="UP000018951"/>
    </source>
</evidence>
<dbReference type="Gene3D" id="3.30.260.10">
    <property type="entry name" value="TCP-1-like chaperonin intermediate domain"/>
    <property type="match status" value="1"/>
</dbReference>
<protein>
    <recommendedName>
        <fullName evidence="7">60 kDa chaperonin</fullName>
    </recommendedName>
</protein>
<dbReference type="Gene3D" id="3.50.7.10">
    <property type="entry name" value="GroEL"/>
    <property type="match status" value="1"/>
</dbReference>
<dbReference type="STRING" id="1401685.P857_194"/>
<accession>W2UZF3</accession>
<comment type="caution">
    <text evidence="9">The sequence shown here is derived from an EMBL/GenBank/DDBJ whole genome shotgun (WGS) entry which is preliminary data.</text>
</comment>
<evidence type="ECO:0000256" key="2">
    <source>
        <dbReference type="ARBA" id="ARBA00022741"/>
    </source>
</evidence>
<dbReference type="GO" id="GO:0140662">
    <property type="term" value="F:ATP-dependent protein folding chaperone"/>
    <property type="evidence" value="ECO:0007669"/>
    <property type="project" value="InterPro"/>
</dbReference>
<keyword evidence="2" id="KW-0547">Nucleotide-binding</keyword>
<name>W2UZF3_9RICK</name>
<dbReference type="AlphaFoldDB" id="W2UZF3"/>
<dbReference type="GO" id="GO:0016853">
    <property type="term" value="F:isomerase activity"/>
    <property type="evidence" value="ECO:0007669"/>
    <property type="project" value="UniProtKB-KW"/>
</dbReference>
<dbReference type="PATRIC" id="fig|1401685.3.peg.451"/>
<comment type="function">
    <text evidence="7">Together with its co-chaperonin GroES, plays an essential role in assisting protein folding. The GroEL-GroES system forms a nano-cage that allows encapsulation of the non-native substrate proteins and provides a physical environment optimized to promote and accelerate protein folding.</text>
</comment>
<proteinExistence type="inferred from homology"/>
<evidence type="ECO:0000256" key="1">
    <source>
        <dbReference type="ARBA" id="ARBA00006607"/>
    </source>
</evidence>
<dbReference type="SUPFAM" id="SSF52029">
    <property type="entry name" value="GroEL apical domain-like"/>
    <property type="match status" value="1"/>
</dbReference>
<evidence type="ECO:0000256" key="7">
    <source>
        <dbReference type="RuleBase" id="RU000419"/>
    </source>
</evidence>
<dbReference type="EMBL" id="AXCJ01000003">
    <property type="protein sequence ID" value="ETO91541.1"/>
    <property type="molecule type" value="Genomic_DNA"/>
</dbReference>
<dbReference type="NCBIfam" id="NF009487">
    <property type="entry name" value="PRK12849.1"/>
    <property type="match status" value="1"/>
</dbReference>
<dbReference type="InterPro" id="IPR002423">
    <property type="entry name" value="Cpn60/GroEL/TCP-1"/>
</dbReference>
<evidence type="ECO:0000256" key="5">
    <source>
        <dbReference type="ARBA" id="ARBA00023235"/>
    </source>
</evidence>
<dbReference type="InterPro" id="IPR027410">
    <property type="entry name" value="TCP-1-like_intermed_sf"/>
</dbReference>
<evidence type="ECO:0000256" key="6">
    <source>
        <dbReference type="RuleBase" id="RU000418"/>
    </source>
</evidence>
<comment type="similarity">
    <text evidence="1 6">Belongs to the chaperonin (HSP60) family.</text>
</comment>
<dbReference type="Gene3D" id="1.10.560.10">
    <property type="entry name" value="GroEL-like equatorial domain"/>
    <property type="match status" value="1"/>
</dbReference>
<evidence type="ECO:0000256" key="8">
    <source>
        <dbReference type="SAM" id="MobiDB-lite"/>
    </source>
</evidence>
<dbReference type="InterPro" id="IPR001844">
    <property type="entry name" value="Cpn60/GroEL"/>
</dbReference>
<sequence length="537" mass="58121">MWSAIRALDLMCDPIYNTLGPAGHTAIIPGAYEGAPYVVSKDGYAIADTFAPDAPMESACWSIIHQSVTKQSEAGDGTSSTTLLTMSMLKFGGVATATGAVDMREVFNGLDKSLDLVLSSLDKKARSISTEKEIAQIASLSANSEIVGEKLAYCISQVGKDGVITIDEAKSSEPFSVNVVPGMSFDRGFMSPHFTTDEKGTKVILEDCYVLLIDKKVTTFQQYLPIFEECARKGSPLLLIAVDLDPEPLVWLTLNKVKVGLKVCSVKAPGFGDSRKDILEDIRIMTGAKYIFDDTSEISQEEMTLDNLGRAKKIVVSKDMTVIVDGEGSDEDVKQRIKHIEALNEDTSSEYEQNKYKERISKLSTGVATLSCGGATEAEMKELKYRTEDALYAVKSALQGGVVPGGGVALLNIIEELENLKVSGDENIGVSIMKYALQQPFHRIISNAGLSADLIKAGLVERKDENIVYNVIKKGYADAYESGVMDPVILVKSALKLSVSVCKMILGSKNVIAKDKKKDSNESQNHMNPVMPGMGGF</sequence>
<keyword evidence="3" id="KW-0067">ATP-binding</keyword>
<comment type="subunit">
    <text evidence="7">Forms a cylinder of 14 subunits composed of two heptameric rings stacked back-to-back. Interacts with the co-chaperonin GroES.</text>
</comment>
<dbReference type="FunFam" id="3.50.7.10:FF:000001">
    <property type="entry name" value="60 kDa chaperonin"/>
    <property type="match status" value="1"/>
</dbReference>
<dbReference type="GO" id="GO:0005524">
    <property type="term" value="F:ATP binding"/>
    <property type="evidence" value="ECO:0007669"/>
    <property type="project" value="UniProtKB-KW"/>
</dbReference>
<dbReference type="InterPro" id="IPR027409">
    <property type="entry name" value="GroEL-like_apical_dom_sf"/>
</dbReference>
<organism evidence="9 10">
    <name type="scientific">Candidatus Xenolissoclinum pacificiensis L6</name>
    <dbReference type="NCBI Taxonomy" id="1401685"/>
    <lineage>
        <taxon>Bacteria</taxon>
        <taxon>Pseudomonadati</taxon>
        <taxon>Pseudomonadota</taxon>
        <taxon>Alphaproteobacteria</taxon>
        <taxon>Rickettsiales</taxon>
        <taxon>Anaplasmataceae</taxon>
        <taxon>Candidatus Xenolissoclinum</taxon>
    </lineage>
</organism>
<dbReference type="PANTHER" id="PTHR45633">
    <property type="entry name" value="60 KDA HEAT SHOCK PROTEIN, MITOCHONDRIAL"/>
    <property type="match status" value="1"/>
</dbReference>
<evidence type="ECO:0000313" key="9">
    <source>
        <dbReference type="EMBL" id="ETO91541.1"/>
    </source>
</evidence>
<dbReference type="SUPFAM" id="SSF48592">
    <property type="entry name" value="GroEL equatorial domain-like"/>
    <property type="match status" value="1"/>
</dbReference>
<keyword evidence="4" id="KW-0143">Chaperone</keyword>
<dbReference type="PRINTS" id="PR00298">
    <property type="entry name" value="CHAPERONIN60"/>
</dbReference>
<dbReference type="InterPro" id="IPR027413">
    <property type="entry name" value="GROEL-like_equatorial_sf"/>
</dbReference>
<dbReference type="NCBIfam" id="NF000592">
    <property type="entry name" value="PRK00013.1"/>
    <property type="match status" value="1"/>
</dbReference>